<evidence type="ECO:0000256" key="1">
    <source>
        <dbReference type="SAM" id="MobiDB-lite"/>
    </source>
</evidence>
<dbReference type="AlphaFoldDB" id="A0A0W0FCM0"/>
<feature type="domain" description="SLS1 C-terminal" evidence="2">
    <location>
        <begin position="436"/>
        <end position="626"/>
    </location>
</feature>
<evidence type="ECO:0000313" key="3">
    <source>
        <dbReference type="EMBL" id="KTB34075.1"/>
    </source>
</evidence>
<reference evidence="3 4" key="1">
    <citation type="submission" date="2015-12" db="EMBL/GenBank/DDBJ databases">
        <title>Draft genome sequence of Moniliophthora roreri, the causal agent of frosty pod rot of cacao.</title>
        <authorList>
            <person name="Aime M.C."/>
            <person name="Diaz-Valderrama J.R."/>
            <person name="Kijpornyongpan T."/>
            <person name="Phillips-Mora W."/>
        </authorList>
    </citation>
    <scope>NUCLEOTIDE SEQUENCE [LARGE SCALE GENOMIC DNA]</scope>
    <source>
        <strain evidence="3 4">MCA 2952</strain>
    </source>
</reference>
<dbReference type="InterPro" id="IPR048401">
    <property type="entry name" value="SLS1_C"/>
</dbReference>
<sequence length="709" mass="79350">MWLASALRRQLCPQCRNFRPIRLYSIQAALYSPRELVLSHHNAEGTPEPSSSSSPSSTVSGAEQHSVTASKSRRKKAKGKGSFEPPPKNILEENKVEEYLAEIAASKDIVTLEDLYRLRPKQHAKPDSPEYEDDYSRLLDKIQQTFNRKQLAYFVETLLNISPPKHKMKSAYAVQIIEKAWGWPSLTETQKRRRDWSEVETEFFALNPAQSFLIMGKDGSDLLSLSMDYNVHVIFSAKPLGLRVEGLRGALEQLRSHVASLKEEVAGEFLVLPSDRPISSSLLQRISRLSGAFTEKFDAGKIWISYKHSNPRAAMVSKRLVTQASCKAIGAQEPSLLAYIPPGVPSDTPIPISVFPHTYAMYPFLSTRGIPWALDAKGAFRLRKVGEWLGLDPTENIQKTGGLALGRGSILDLTEREIDVRKILTQLLTLVAEGQQRSVTASFGHVLVASGQPSLVPPLKGSWPLAKFLTWMRDQSVKHIFNASLPPALLNAAPQNRSVRHRLVYRALPADETSQVAKLIKLEIAISLPRRANGGENANEVDQPSFQYKCSVETEAVMDIMLPNRPMDIRFSVYDSASLEDADWPNELRSYVKDVGSFLQYADPQAQQPETPLMFSFNNETYLLQSSVNVRQNKESLPVLGPVNTPLSATTESTLDLEVNEKTTVCQINCDDLTSDDEWWAFLKGCDYLTSHRTEALKRKFCLSTTDDF</sequence>
<proteinExistence type="predicted"/>
<organism evidence="3 4">
    <name type="scientific">Moniliophthora roreri</name>
    <name type="common">Frosty pod rot fungus</name>
    <name type="synonym">Monilia roreri</name>
    <dbReference type="NCBI Taxonomy" id="221103"/>
    <lineage>
        <taxon>Eukaryota</taxon>
        <taxon>Fungi</taxon>
        <taxon>Dikarya</taxon>
        <taxon>Basidiomycota</taxon>
        <taxon>Agaricomycotina</taxon>
        <taxon>Agaricomycetes</taxon>
        <taxon>Agaricomycetidae</taxon>
        <taxon>Agaricales</taxon>
        <taxon>Marasmiineae</taxon>
        <taxon>Marasmiaceae</taxon>
        <taxon>Moniliophthora</taxon>
    </lineage>
</organism>
<accession>A0A0W0FCM0</accession>
<dbReference type="Proteomes" id="UP000054988">
    <property type="component" value="Unassembled WGS sequence"/>
</dbReference>
<comment type="caution">
    <text evidence="3">The sequence shown here is derived from an EMBL/GenBank/DDBJ whole genome shotgun (WGS) entry which is preliminary data.</text>
</comment>
<feature type="compositionally biased region" description="Polar residues" evidence="1">
    <location>
        <begin position="58"/>
        <end position="68"/>
    </location>
</feature>
<dbReference type="Pfam" id="PF20778">
    <property type="entry name" value="SLS1_C"/>
    <property type="match status" value="1"/>
</dbReference>
<protein>
    <recommendedName>
        <fullName evidence="2">SLS1 C-terminal domain-containing protein</fullName>
    </recommendedName>
</protein>
<dbReference type="EMBL" id="LATX01002123">
    <property type="protein sequence ID" value="KTB34075.1"/>
    <property type="molecule type" value="Genomic_DNA"/>
</dbReference>
<name>A0A0W0FCM0_MONRR</name>
<gene>
    <name evidence="3" type="ORF">WG66_13501</name>
</gene>
<evidence type="ECO:0000259" key="2">
    <source>
        <dbReference type="Pfam" id="PF20778"/>
    </source>
</evidence>
<evidence type="ECO:0000313" key="4">
    <source>
        <dbReference type="Proteomes" id="UP000054988"/>
    </source>
</evidence>
<dbReference type="eggNOG" id="ENOG502S4E9">
    <property type="taxonomic scope" value="Eukaryota"/>
</dbReference>
<feature type="region of interest" description="Disordered" evidence="1">
    <location>
        <begin position="40"/>
        <end position="89"/>
    </location>
</feature>